<evidence type="ECO:0008006" key="3">
    <source>
        <dbReference type="Google" id="ProtNLM"/>
    </source>
</evidence>
<keyword evidence="2" id="KW-1185">Reference proteome</keyword>
<sequence length="376" mass="40639">MTAPFMEQAATAINEPITHVWRIEAWPPGATEGIPLAVNNGTLTYDEAWAPHVQASLQCQVPTDQATLDALDPRTNCRIHIYLGYVYQRGTEDVHLIADLGLFARTVNRPQNTMDLSAMSDEIRLLSNAWLGGAQPPKTGAAEALVWTINAGLDPINAGSIDTQIGTEVAADQLTELAIGYGDSYGSLFTTIQDSTETWAYCPGAVAGHWVIRYRPTLAGRSAAQFTTGPGGNVFESEADLSREDWHNAVLVRHRWKDTGGTDHEVRGIAVINSGAHGAVSVGRHVLTIDRTTPTSQSAADAAAAAKVRRTISRGRQFNVSVPAAYWVRPGHTVTIQLPTGPQERHLVASVEFRFPSGDMSVRTRVPENVTITEGE</sequence>
<gene>
    <name evidence="1" type="ORF">EXU48_15710</name>
</gene>
<dbReference type="EMBL" id="SMNA01000007">
    <property type="protein sequence ID" value="TDE91590.1"/>
    <property type="molecule type" value="Genomic_DNA"/>
</dbReference>
<reference evidence="1 2" key="1">
    <citation type="submission" date="2019-03" db="EMBL/GenBank/DDBJ databases">
        <title>Genomic features of bacteria from cold environments.</title>
        <authorList>
            <person name="Shen L."/>
        </authorList>
    </citation>
    <scope>NUCLEOTIDE SEQUENCE [LARGE SCALE GENOMIC DNA]</scope>
    <source>
        <strain evidence="2">T3246-1</strain>
    </source>
</reference>
<protein>
    <recommendedName>
        <fullName evidence="3">Tip attachment protein J domain-containing protein</fullName>
    </recommendedName>
</protein>
<evidence type="ECO:0000313" key="2">
    <source>
        <dbReference type="Proteomes" id="UP000504882"/>
    </source>
</evidence>
<proteinExistence type="predicted"/>
<dbReference type="RefSeq" id="WP_133108624.1">
    <property type="nucleotide sequence ID" value="NZ_SMNA01000007.1"/>
</dbReference>
<organism evidence="1 2">
    <name type="scientific">Occultella glacieicola</name>
    <dbReference type="NCBI Taxonomy" id="2518684"/>
    <lineage>
        <taxon>Bacteria</taxon>
        <taxon>Bacillati</taxon>
        <taxon>Actinomycetota</taxon>
        <taxon>Actinomycetes</taxon>
        <taxon>Micrococcales</taxon>
        <taxon>Ruaniaceae</taxon>
        <taxon>Occultella</taxon>
    </lineage>
</organism>
<dbReference type="Proteomes" id="UP000504882">
    <property type="component" value="Unassembled WGS sequence"/>
</dbReference>
<comment type="caution">
    <text evidence="1">The sequence shown here is derived from an EMBL/GenBank/DDBJ whole genome shotgun (WGS) entry which is preliminary data.</text>
</comment>
<evidence type="ECO:0000313" key="1">
    <source>
        <dbReference type="EMBL" id="TDE91590.1"/>
    </source>
</evidence>
<accession>A0ABY2E1Z3</accession>
<name>A0ABY2E1Z3_9MICO</name>